<proteinExistence type="predicted"/>
<dbReference type="Gene3D" id="3.90.320.10">
    <property type="match status" value="1"/>
</dbReference>
<gene>
    <name evidence="1" type="ORF">ABEB36_015017</name>
</gene>
<dbReference type="AlphaFoldDB" id="A0ABD1E4B4"/>
<evidence type="ECO:0008006" key="3">
    <source>
        <dbReference type="Google" id="ProtNLM"/>
    </source>
</evidence>
<evidence type="ECO:0000313" key="1">
    <source>
        <dbReference type="EMBL" id="KAL1488554.1"/>
    </source>
</evidence>
<dbReference type="InterPro" id="IPR011604">
    <property type="entry name" value="PDDEXK-like_dom_sf"/>
</dbReference>
<dbReference type="PANTHER" id="PTHR39953">
    <property type="entry name" value="RE54151P"/>
    <property type="match status" value="1"/>
</dbReference>
<organism evidence="1 2">
    <name type="scientific">Hypothenemus hampei</name>
    <name type="common">Coffee berry borer</name>
    <dbReference type="NCBI Taxonomy" id="57062"/>
    <lineage>
        <taxon>Eukaryota</taxon>
        <taxon>Metazoa</taxon>
        <taxon>Ecdysozoa</taxon>
        <taxon>Arthropoda</taxon>
        <taxon>Hexapoda</taxon>
        <taxon>Insecta</taxon>
        <taxon>Pterygota</taxon>
        <taxon>Neoptera</taxon>
        <taxon>Endopterygota</taxon>
        <taxon>Coleoptera</taxon>
        <taxon>Polyphaga</taxon>
        <taxon>Cucujiformia</taxon>
        <taxon>Curculionidae</taxon>
        <taxon>Scolytinae</taxon>
        <taxon>Hypothenemus</taxon>
    </lineage>
</organism>
<keyword evidence="2" id="KW-1185">Reference proteome</keyword>
<dbReference type="InterPro" id="IPR011335">
    <property type="entry name" value="Restrct_endonuc-II-like"/>
</dbReference>
<protein>
    <recommendedName>
        <fullName evidence="3">YqaJ viral recombinase domain-containing protein</fullName>
    </recommendedName>
</protein>
<reference evidence="1 2" key="1">
    <citation type="submission" date="2024-05" db="EMBL/GenBank/DDBJ databases">
        <title>Genetic variation in Jamaican populations of the coffee berry borer (Hypothenemus hampei).</title>
        <authorList>
            <person name="Errbii M."/>
            <person name="Myrie A."/>
        </authorList>
    </citation>
    <scope>NUCLEOTIDE SEQUENCE [LARGE SCALE GENOMIC DNA]</scope>
    <source>
        <strain evidence="1">JA-Hopewell-2020-01-JO</strain>
        <tissue evidence="1">Whole body</tissue>
    </source>
</reference>
<dbReference type="PANTHER" id="PTHR39953:SF1">
    <property type="entry name" value="RE54151P"/>
    <property type="match status" value="1"/>
</dbReference>
<dbReference type="Proteomes" id="UP001566132">
    <property type="component" value="Unassembled WGS sequence"/>
</dbReference>
<dbReference type="SUPFAM" id="SSF52980">
    <property type="entry name" value="Restriction endonuclease-like"/>
    <property type="match status" value="1"/>
</dbReference>
<sequence>MNRNCMQFYKFCGELMKKKDLEHIEKITRDQSENEAWFKYRFGRITASIVYEERVLGAKLPLTSDTVNREKCLEKEVIEIVKQKRSLKINKSGLYLRKDFPIFGASPDGISDEYVIEIKLQMQMMFANKNKGLFCVASPNFERDKNVQIIELIFEEAKIMEIIELAQQFWENSIFKQLEISYL</sequence>
<dbReference type="EMBL" id="JBDJPC010000014">
    <property type="protein sequence ID" value="KAL1488554.1"/>
    <property type="molecule type" value="Genomic_DNA"/>
</dbReference>
<name>A0ABD1E4B4_HYPHA</name>
<accession>A0ABD1E4B4</accession>
<evidence type="ECO:0000313" key="2">
    <source>
        <dbReference type="Proteomes" id="UP001566132"/>
    </source>
</evidence>
<comment type="caution">
    <text evidence="1">The sequence shown here is derived from an EMBL/GenBank/DDBJ whole genome shotgun (WGS) entry which is preliminary data.</text>
</comment>
<dbReference type="GO" id="GO:0006281">
    <property type="term" value="P:DNA repair"/>
    <property type="evidence" value="ECO:0007669"/>
    <property type="project" value="UniProtKB-ARBA"/>
</dbReference>